<evidence type="ECO:0000313" key="2">
    <source>
        <dbReference type="Proteomes" id="UP001604277"/>
    </source>
</evidence>
<dbReference type="Pfam" id="PF00687">
    <property type="entry name" value="Ribosomal_L1"/>
    <property type="match status" value="1"/>
</dbReference>
<dbReference type="Gene3D" id="3.40.50.790">
    <property type="match status" value="1"/>
</dbReference>
<dbReference type="Proteomes" id="UP001604277">
    <property type="component" value="Unassembled WGS sequence"/>
</dbReference>
<dbReference type="CDD" id="cd00403">
    <property type="entry name" value="Ribosomal_L1"/>
    <property type="match status" value="1"/>
</dbReference>
<dbReference type="SUPFAM" id="SSF56808">
    <property type="entry name" value="Ribosomal protein L1"/>
    <property type="match status" value="1"/>
</dbReference>
<sequence>MASSSSDRINEETARKAVNALLKWKKLQLQSDPPKEEDNDDFVYLSITLKKIPPKHLTVTPHRIPLRYSLFPHDFFLLNLCLIVDGKKIKSGVAHQKLKSLDMPIKQVLNLSKLKSDYKSFDAKKKLFDSFDVFFAVKEVVPLLPSVLGKVFYKKKSKIPMPLDLSGDGNWKEEIERACSSSLLCLSGGTCSAVRVGRWGITGSKEMVENVFTAINGVLEIVPKKWGGIRALHLKFSDSLALPIYEYQPRLLQEENKLNEGDRSDFASSWSPVFESMLEHSIEWVNNAGSCLKRGWVYGRYLRMSQWHLRKMSVKVRPKHSGFGVDSRAWLWVIEVDCSSSFHYSFWAKWIETLHSFIQNSTQSPLLRCLRNLVVKLYHISIFIEHYHPFFPE</sequence>
<dbReference type="InterPro" id="IPR023674">
    <property type="entry name" value="Ribosomal_uL1-like"/>
</dbReference>
<comment type="caution">
    <text evidence="1">The sequence shown here is derived from an EMBL/GenBank/DDBJ whole genome shotgun (WGS) entry which is preliminary data.</text>
</comment>
<gene>
    <name evidence="1" type="ORF">Fot_14964</name>
</gene>
<evidence type="ECO:0000313" key="1">
    <source>
        <dbReference type="EMBL" id="KAL2545731.1"/>
    </source>
</evidence>
<dbReference type="InterPro" id="IPR028364">
    <property type="entry name" value="Ribosomal_uL1/biogenesis"/>
</dbReference>
<dbReference type="AlphaFoldDB" id="A0ABD1W7U1"/>
<dbReference type="EMBL" id="JBFOLJ010000004">
    <property type="protein sequence ID" value="KAL2545731.1"/>
    <property type="molecule type" value="Genomic_DNA"/>
</dbReference>
<keyword evidence="2" id="KW-1185">Reference proteome</keyword>
<protein>
    <submittedName>
        <fullName evidence="1">Ribosomal L1 domain-containing protein 1</fullName>
    </submittedName>
</protein>
<organism evidence="1 2">
    <name type="scientific">Forsythia ovata</name>
    <dbReference type="NCBI Taxonomy" id="205694"/>
    <lineage>
        <taxon>Eukaryota</taxon>
        <taxon>Viridiplantae</taxon>
        <taxon>Streptophyta</taxon>
        <taxon>Embryophyta</taxon>
        <taxon>Tracheophyta</taxon>
        <taxon>Spermatophyta</taxon>
        <taxon>Magnoliopsida</taxon>
        <taxon>eudicotyledons</taxon>
        <taxon>Gunneridae</taxon>
        <taxon>Pentapetalae</taxon>
        <taxon>asterids</taxon>
        <taxon>lamiids</taxon>
        <taxon>Lamiales</taxon>
        <taxon>Oleaceae</taxon>
        <taxon>Forsythieae</taxon>
        <taxon>Forsythia</taxon>
    </lineage>
</organism>
<dbReference type="InterPro" id="IPR016095">
    <property type="entry name" value="Ribosomal_uL1_3-a/b-sand"/>
</dbReference>
<reference evidence="2" key="1">
    <citation type="submission" date="2024-07" db="EMBL/GenBank/DDBJ databases">
        <title>Two chromosome-level genome assemblies of Korean endemic species Abeliophyllum distichum and Forsythia ovata (Oleaceae).</title>
        <authorList>
            <person name="Jang H."/>
        </authorList>
    </citation>
    <scope>NUCLEOTIDE SEQUENCE [LARGE SCALE GENOMIC DNA]</scope>
</reference>
<name>A0ABD1W7U1_9LAMI</name>
<accession>A0ABD1W7U1</accession>
<proteinExistence type="predicted"/>